<gene>
    <name evidence="1" type="ORF">SAMD00020551_4213</name>
</gene>
<dbReference type="Gene3D" id="1.10.510.10">
    <property type="entry name" value="Transferase(Phosphotransferase) domain 1"/>
    <property type="match status" value="1"/>
</dbReference>
<evidence type="ECO:0000313" key="2">
    <source>
        <dbReference type="Proteomes" id="UP000031014"/>
    </source>
</evidence>
<accession>A0A0A8XD08</accession>
<evidence type="ECO:0000313" key="1">
    <source>
        <dbReference type="EMBL" id="GAM16041.1"/>
    </source>
</evidence>
<dbReference type="EMBL" id="BASE01000106">
    <property type="protein sequence ID" value="GAM16041.1"/>
    <property type="molecule type" value="Genomic_DNA"/>
</dbReference>
<dbReference type="Proteomes" id="UP000031014">
    <property type="component" value="Unassembled WGS sequence"/>
</dbReference>
<comment type="caution">
    <text evidence="1">The sequence shown here is derived from an EMBL/GenBank/DDBJ whole genome shotgun (WGS) entry which is preliminary data.</text>
</comment>
<organism evidence="1 2">
    <name type="scientific">Mesobacillus selenatarsenatis (strain DSM 18680 / JCM 14380 / FERM P-15431 / SF-1)</name>
    <dbReference type="NCBI Taxonomy" id="1321606"/>
    <lineage>
        <taxon>Bacteria</taxon>
        <taxon>Bacillati</taxon>
        <taxon>Bacillota</taxon>
        <taxon>Bacilli</taxon>
        <taxon>Bacillales</taxon>
        <taxon>Bacillaceae</taxon>
        <taxon>Mesobacillus</taxon>
    </lineage>
</organism>
<proteinExistence type="predicted"/>
<keyword evidence="1" id="KW-0418">Kinase</keyword>
<keyword evidence="1" id="KW-0723">Serine/threonine-protein kinase</keyword>
<dbReference type="PANTHER" id="PTHR37171:SF1">
    <property type="entry name" value="SERINE_THREONINE-PROTEIN KINASE YRZF-RELATED"/>
    <property type="match status" value="1"/>
</dbReference>
<dbReference type="SUPFAM" id="SSF56112">
    <property type="entry name" value="Protein kinase-like (PK-like)"/>
    <property type="match status" value="1"/>
</dbReference>
<dbReference type="PANTHER" id="PTHR37171">
    <property type="entry name" value="SERINE/THREONINE-PROTEIN KINASE YRZF-RELATED"/>
    <property type="match status" value="1"/>
</dbReference>
<dbReference type="RefSeq" id="WP_041967656.1">
    <property type="nucleotide sequence ID" value="NZ_BASE01000106.1"/>
</dbReference>
<dbReference type="InterPro" id="IPR011009">
    <property type="entry name" value="Kinase-like_dom_sf"/>
</dbReference>
<dbReference type="OrthoDB" id="529320at2"/>
<keyword evidence="2" id="KW-1185">Reference proteome</keyword>
<name>A0A0A8XD08_MESS1</name>
<dbReference type="Gene3D" id="3.30.200.20">
    <property type="entry name" value="Phosphorylase Kinase, domain 1"/>
    <property type="match status" value="1"/>
</dbReference>
<keyword evidence="1" id="KW-0808">Transferase</keyword>
<dbReference type="AlphaFoldDB" id="A0A0A8XD08"/>
<sequence length="204" mass="23387">MNQYKHLADSVVYSTRGLKAALIHKDPSLKLIGEGRSAFAFRIDGTNLVLKVFFPQFEKVAAEEAGIYRELAGNPFFPSLHKSGNNYLVMDYVRGMTLYQCLVNGMPIAAGHIEDVDQALKLAREKGLNPSDIHLRNIIITPDDEVKLIDVARFRQTKQCSQWEDLKSVFYKYYRHERFPKKMPEPAMNLIAYFYKRGLLPSIN</sequence>
<protein>
    <submittedName>
        <fullName evidence="1">Serine/threonine protein kinases</fullName>
    </submittedName>
</protein>
<dbReference type="GO" id="GO:0004674">
    <property type="term" value="F:protein serine/threonine kinase activity"/>
    <property type="evidence" value="ECO:0007669"/>
    <property type="project" value="UniProtKB-KW"/>
</dbReference>
<dbReference type="STRING" id="1321606.SAMD00020551_4213"/>
<dbReference type="InterPro" id="IPR052396">
    <property type="entry name" value="Meiotic_Drive_Suppr_Kinase"/>
</dbReference>
<reference evidence="1 2" key="1">
    <citation type="submission" date="2013-06" db="EMBL/GenBank/DDBJ databases">
        <title>Whole genome shotgun sequence of Bacillus selenatarsenatis SF-1.</title>
        <authorList>
            <person name="Kuroda M."/>
            <person name="Sei K."/>
            <person name="Yamashita M."/>
            <person name="Ike M."/>
        </authorList>
    </citation>
    <scope>NUCLEOTIDE SEQUENCE [LARGE SCALE GENOMIC DNA]</scope>
    <source>
        <strain evidence="1 2">SF-1</strain>
    </source>
</reference>